<name>F0V7X7_NEOCL</name>
<dbReference type="OrthoDB" id="330228at2759"/>
<sequence>MLGGVTSRVGTTPGITEFTSSFNYGERTKGFVLFRERHGYDLAVCRYIRGGNCKRYVISSRNRQSKRYTKRSSPAISIPCDSNDGSFNFSPLSGGSPLNVASLDNIQVQDDPLAQALEDAKLIGELVDQAKNRRSDLAGTVDEFIVRGQNLTAQLKQALKSWDHASVKRTEKAFRHEYANLRKVYASVMNVQQEMQRDLNRGKELLAHLGTTAKKLLDNETLKKVLRMYGTQLQNEVMASERERGSTEAFISQSNEVMNQLQKEFYDGMASLEKHKEILQKIEALGSQVLDIDHVREQMQTILTIAKEIKARSADAEKDSKRGLVRVDALSHACTRSEMETKTASNRLQEIKTTLLRKLDDLENQLKGAHSSQGVRVAREALEAMRGRIQQSADSAAAIGQECNTTVDEARAHLSRCKKRNAERIRTKISEAQWLLQRTNSLVGQSQSDSLGRLERQLEESTTQLKELAPMVDNNFEDFPRISAVALAAERAAAALADFEKNFKASAAQLQEAHQLMLRELEELQNACDAPQSRLQIGSVVTELKRSFSSIDSFSERVSSPEIRNDFKLSLLAFLRRPLSSAAGNIDDAKRQEALVTDLSKRMSEEVAAYRRVIEDTEAEAEKVLRKHKQKGSHNGANALPEDPAVWNEVLQLRRKQIQAVNRLTTNAEAAKVKSDIGVAEMEKEIGDTRRMIEALRECLANKGVVAAIDEIGRPGTQGKNSTELLHEAELLEKKADQLQIQVQRSKDAVSEREKLLDAERKKLLETGSEFIPHFLQLLKKAVDEALKEGTQLEAMVVHVERLAHNSKARRAEDVLIPPPTDGSVTNEEAAAEAEMDADSFFRAASTQNDKLQGKLKEYHNRLSVRHSDVDEAKALLQALLPQSREVDQRQSSGRRLSSSKILTEQQLGEYSQDLVILEEILTKEEQKIRDIAERGRKAIADAARAAAADTHPENEQPPQEANKDSGPSQGLLLGIGLGIGIPLAIASIAMWRCYGRKKKPGVGSSIAPSEDRATSAESGGSDTSRRARSTGPDHLESIRISTLEFGDLETAFSGVEHPEIAGIVARETLPTPPAGEPDTTHMQYMIDDHYTVARNISKEVEHKFDFEGFPTAVVREQRPQSE</sequence>
<gene>
    <name evidence="4" type="ORF">NCLIV_003050</name>
</gene>
<evidence type="ECO:0000313" key="4">
    <source>
        <dbReference type="EMBL" id="CBZ49818.1"/>
    </source>
</evidence>
<dbReference type="EMBL" id="FR823381">
    <property type="protein sequence ID" value="CBZ49818.1"/>
    <property type="molecule type" value="Genomic_DNA"/>
</dbReference>
<feature type="coiled-coil region" evidence="1">
    <location>
        <begin position="679"/>
        <end position="749"/>
    </location>
</feature>
<evidence type="ECO:0000256" key="2">
    <source>
        <dbReference type="SAM" id="MobiDB-lite"/>
    </source>
</evidence>
<feature type="coiled-coil region" evidence="1">
    <location>
        <begin position="345"/>
        <end position="372"/>
    </location>
</feature>
<evidence type="ECO:0000313" key="5">
    <source>
        <dbReference type="Proteomes" id="UP000007494"/>
    </source>
</evidence>
<keyword evidence="5" id="KW-1185">Reference proteome</keyword>
<feature type="region of interest" description="Disordered" evidence="2">
    <location>
        <begin position="943"/>
        <end position="968"/>
    </location>
</feature>
<dbReference type="Proteomes" id="UP000007494">
    <property type="component" value="Chromosome Ib"/>
</dbReference>
<keyword evidence="3" id="KW-0472">Membrane</keyword>
<evidence type="ECO:0000256" key="1">
    <source>
        <dbReference type="SAM" id="Coils"/>
    </source>
</evidence>
<dbReference type="OMA" id="IQRTREW"/>
<feature type="region of interest" description="Disordered" evidence="2">
    <location>
        <begin position="1000"/>
        <end position="1036"/>
    </location>
</feature>
<feature type="coiled-coil region" evidence="1">
    <location>
        <begin position="600"/>
        <end position="627"/>
    </location>
</feature>
<dbReference type="InParanoid" id="F0V7X7"/>
<keyword evidence="3" id="KW-1133">Transmembrane helix</keyword>
<dbReference type="VEuPathDB" id="ToxoDB:NCLIV_003050"/>
<protein>
    <submittedName>
        <fullName evidence="4">Putative myosin heavy chain</fullName>
    </submittedName>
</protein>
<dbReference type="GeneID" id="13445867"/>
<evidence type="ECO:0000256" key="3">
    <source>
        <dbReference type="SAM" id="Phobius"/>
    </source>
</evidence>
<organism evidence="4 5">
    <name type="scientific">Neospora caninum (strain Liverpool)</name>
    <dbReference type="NCBI Taxonomy" id="572307"/>
    <lineage>
        <taxon>Eukaryota</taxon>
        <taxon>Sar</taxon>
        <taxon>Alveolata</taxon>
        <taxon>Apicomplexa</taxon>
        <taxon>Conoidasida</taxon>
        <taxon>Coccidia</taxon>
        <taxon>Eucoccidiorida</taxon>
        <taxon>Eimeriorina</taxon>
        <taxon>Sarcocystidae</taxon>
        <taxon>Neospora</taxon>
    </lineage>
</organism>
<keyword evidence="3" id="KW-0812">Transmembrane</keyword>
<dbReference type="RefSeq" id="XP_003879853.1">
    <property type="nucleotide sequence ID" value="XM_003879804.1"/>
</dbReference>
<feature type="transmembrane region" description="Helical" evidence="3">
    <location>
        <begin position="972"/>
        <end position="992"/>
    </location>
</feature>
<dbReference type="AlphaFoldDB" id="F0V7X7"/>
<proteinExistence type="predicted"/>
<keyword evidence="1" id="KW-0175">Coiled coil</keyword>
<reference evidence="5" key="1">
    <citation type="journal article" date="2012" name="PLoS Pathog.">
        <title>Comparative genomics of the apicomplexan parasites Toxoplasma gondii and Neospora caninum: Coccidia differing in host range and transmission strategy.</title>
        <authorList>
            <person name="Reid A.J."/>
            <person name="Vermont S.J."/>
            <person name="Cotton J.A."/>
            <person name="Harris D."/>
            <person name="Hill-Cawthorne G.A."/>
            <person name="Konen-Waisman S."/>
            <person name="Latham S.M."/>
            <person name="Mourier T."/>
            <person name="Norton R."/>
            <person name="Quail M.A."/>
            <person name="Sanders M."/>
            <person name="Shanmugam D."/>
            <person name="Sohal A."/>
            <person name="Wasmuth J.D."/>
            <person name="Brunk B."/>
            <person name="Grigg M.E."/>
            <person name="Howard J.C."/>
            <person name="Parkinson J."/>
            <person name="Roos D.S."/>
            <person name="Trees A.J."/>
            <person name="Berriman M."/>
            <person name="Pain A."/>
            <person name="Wastling J.M."/>
        </authorList>
    </citation>
    <scope>NUCLEOTIDE SEQUENCE [LARGE SCALE GENOMIC DNA]</scope>
    <source>
        <strain evidence="5">Liverpool</strain>
    </source>
</reference>
<dbReference type="eggNOG" id="ENOG502QZIW">
    <property type="taxonomic scope" value="Eukaryota"/>
</dbReference>
<accession>F0V7X7</accession>